<evidence type="ECO:0000259" key="8">
    <source>
        <dbReference type="Pfam" id="PF04024"/>
    </source>
</evidence>
<dbReference type="InterPro" id="IPR052027">
    <property type="entry name" value="PspC"/>
</dbReference>
<comment type="caution">
    <text evidence="9">The sequence shown here is derived from an EMBL/GenBank/DDBJ whole genome shotgun (WGS) entry which is preliminary data.</text>
</comment>
<evidence type="ECO:0000256" key="1">
    <source>
        <dbReference type="ARBA" id="ARBA00004162"/>
    </source>
</evidence>
<comment type="subcellular location">
    <subcellularLocation>
        <location evidence="1">Cell membrane</location>
        <topology evidence="1">Single-pass membrane protein</topology>
    </subcellularLocation>
</comment>
<evidence type="ECO:0000313" key="10">
    <source>
        <dbReference type="Proteomes" id="UP000721415"/>
    </source>
</evidence>
<reference evidence="9 10" key="1">
    <citation type="submission" date="2020-07" db="EMBL/GenBank/DDBJ databases">
        <title>Facklamia lactis sp. nov., isolated from raw milk.</title>
        <authorList>
            <person name="Doll E.V."/>
            <person name="Huptas C."/>
            <person name="Staib L."/>
            <person name="Wenning M."/>
            <person name="Scherer S."/>
        </authorList>
    </citation>
    <scope>NUCLEOTIDE SEQUENCE [LARGE SCALE GENOMIC DNA]</scope>
    <source>
        <strain evidence="9 10">DSM 111018</strain>
    </source>
</reference>
<keyword evidence="10" id="KW-1185">Reference proteome</keyword>
<keyword evidence="5 7" id="KW-0472">Membrane</keyword>
<name>A0ABS0LR87_9LACT</name>
<protein>
    <submittedName>
        <fullName evidence="9">PspC domain-containing protein</fullName>
    </submittedName>
</protein>
<organism evidence="9 10">
    <name type="scientific">Facklamia lactis</name>
    <dbReference type="NCBI Taxonomy" id="2749967"/>
    <lineage>
        <taxon>Bacteria</taxon>
        <taxon>Bacillati</taxon>
        <taxon>Bacillota</taxon>
        <taxon>Bacilli</taxon>
        <taxon>Lactobacillales</taxon>
        <taxon>Aerococcaceae</taxon>
        <taxon>Facklamia</taxon>
    </lineage>
</organism>
<feature type="transmembrane region" description="Helical" evidence="7">
    <location>
        <begin position="36"/>
        <end position="59"/>
    </location>
</feature>
<accession>A0ABS0LR87</accession>
<feature type="domain" description="Phage shock protein PspC N-terminal" evidence="8">
    <location>
        <begin position="5"/>
        <end position="61"/>
    </location>
</feature>
<dbReference type="RefSeq" id="WP_197115428.1">
    <property type="nucleotide sequence ID" value="NZ_JACBXQ010000003.1"/>
</dbReference>
<evidence type="ECO:0000256" key="7">
    <source>
        <dbReference type="SAM" id="Phobius"/>
    </source>
</evidence>
<sequence length="99" mass="11356">MAHPKRLTRSSTDRRIFGVCGGLGEYFNIDSTLFRILFVILMFVFSVGLFPYIILALIMPYDYQVSDAGQITSQRGFQRSMSGHRQDVTPADEDHWSDF</sequence>
<evidence type="ECO:0000256" key="3">
    <source>
        <dbReference type="ARBA" id="ARBA00022692"/>
    </source>
</evidence>
<keyword evidence="4 7" id="KW-1133">Transmembrane helix</keyword>
<dbReference type="PANTHER" id="PTHR33885:SF3">
    <property type="entry name" value="PHAGE SHOCK PROTEIN C"/>
    <property type="match status" value="1"/>
</dbReference>
<keyword evidence="2" id="KW-1003">Cell membrane</keyword>
<proteinExistence type="predicted"/>
<dbReference type="Proteomes" id="UP000721415">
    <property type="component" value="Unassembled WGS sequence"/>
</dbReference>
<keyword evidence="3 7" id="KW-0812">Transmembrane</keyword>
<evidence type="ECO:0000313" key="9">
    <source>
        <dbReference type="EMBL" id="MBG9986514.1"/>
    </source>
</evidence>
<feature type="region of interest" description="Disordered" evidence="6">
    <location>
        <begin position="76"/>
        <end position="99"/>
    </location>
</feature>
<evidence type="ECO:0000256" key="6">
    <source>
        <dbReference type="SAM" id="MobiDB-lite"/>
    </source>
</evidence>
<dbReference type="Pfam" id="PF04024">
    <property type="entry name" value="PspC"/>
    <property type="match status" value="1"/>
</dbReference>
<evidence type="ECO:0000256" key="4">
    <source>
        <dbReference type="ARBA" id="ARBA00022989"/>
    </source>
</evidence>
<dbReference type="PANTHER" id="PTHR33885">
    <property type="entry name" value="PHAGE SHOCK PROTEIN C"/>
    <property type="match status" value="1"/>
</dbReference>
<dbReference type="InterPro" id="IPR007168">
    <property type="entry name" value="Phageshock_PspC_N"/>
</dbReference>
<feature type="compositionally biased region" description="Basic and acidic residues" evidence="6">
    <location>
        <begin position="84"/>
        <end position="99"/>
    </location>
</feature>
<dbReference type="EMBL" id="JACBXQ010000003">
    <property type="protein sequence ID" value="MBG9986514.1"/>
    <property type="molecule type" value="Genomic_DNA"/>
</dbReference>
<evidence type="ECO:0000256" key="5">
    <source>
        <dbReference type="ARBA" id="ARBA00023136"/>
    </source>
</evidence>
<evidence type="ECO:0000256" key="2">
    <source>
        <dbReference type="ARBA" id="ARBA00022475"/>
    </source>
</evidence>
<gene>
    <name evidence="9" type="ORF">HZY91_06345</name>
</gene>